<evidence type="ECO:0000313" key="2">
    <source>
        <dbReference type="EMBL" id="PAV19098.1"/>
    </source>
</evidence>
<feature type="region of interest" description="Disordered" evidence="1">
    <location>
        <begin position="358"/>
        <end position="454"/>
    </location>
</feature>
<dbReference type="AlphaFoldDB" id="A0A286UHS8"/>
<comment type="caution">
    <text evidence="2">The sequence shown here is derived from an EMBL/GenBank/DDBJ whole genome shotgun (WGS) entry which is preliminary data.</text>
</comment>
<proteinExistence type="predicted"/>
<accession>A0A286UHS8</accession>
<reference evidence="2 3" key="1">
    <citation type="journal article" date="2017" name="Mol. Ecol.">
        <title>Comparative and population genomic landscape of Phellinus noxius: A hypervariable fungus causing root rot in trees.</title>
        <authorList>
            <person name="Chung C.L."/>
            <person name="Lee T.J."/>
            <person name="Akiba M."/>
            <person name="Lee H.H."/>
            <person name="Kuo T.H."/>
            <person name="Liu D."/>
            <person name="Ke H.M."/>
            <person name="Yokoi T."/>
            <person name="Roa M.B."/>
            <person name="Lu M.J."/>
            <person name="Chang Y.Y."/>
            <person name="Ann P.J."/>
            <person name="Tsai J.N."/>
            <person name="Chen C.Y."/>
            <person name="Tzean S.S."/>
            <person name="Ota Y."/>
            <person name="Hattori T."/>
            <person name="Sahashi N."/>
            <person name="Liou R.F."/>
            <person name="Kikuchi T."/>
            <person name="Tsai I.J."/>
        </authorList>
    </citation>
    <scope>NUCLEOTIDE SEQUENCE [LARGE SCALE GENOMIC DNA]</scope>
    <source>
        <strain evidence="2 3">FFPRI411160</strain>
    </source>
</reference>
<name>A0A286UHS8_9AGAM</name>
<gene>
    <name evidence="2" type="ORF">PNOK_0594200</name>
</gene>
<dbReference type="EMBL" id="NBII01000005">
    <property type="protein sequence ID" value="PAV19098.1"/>
    <property type="molecule type" value="Genomic_DNA"/>
</dbReference>
<organism evidence="2 3">
    <name type="scientific">Pyrrhoderma noxium</name>
    <dbReference type="NCBI Taxonomy" id="2282107"/>
    <lineage>
        <taxon>Eukaryota</taxon>
        <taxon>Fungi</taxon>
        <taxon>Dikarya</taxon>
        <taxon>Basidiomycota</taxon>
        <taxon>Agaricomycotina</taxon>
        <taxon>Agaricomycetes</taxon>
        <taxon>Hymenochaetales</taxon>
        <taxon>Hymenochaetaceae</taxon>
        <taxon>Pyrrhoderma</taxon>
    </lineage>
</organism>
<feature type="compositionally biased region" description="Basic residues" evidence="1">
    <location>
        <begin position="203"/>
        <end position="214"/>
    </location>
</feature>
<feature type="region of interest" description="Disordered" evidence="1">
    <location>
        <begin position="1"/>
        <end position="331"/>
    </location>
</feature>
<evidence type="ECO:0000256" key="1">
    <source>
        <dbReference type="SAM" id="MobiDB-lite"/>
    </source>
</evidence>
<feature type="compositionally biased region" description="Polar residues" evidence="1">
    <location>
        <begin position="70"/>
        <end position="80"/>
    </location>
</feature>
<dbReference type="Proteomes" id="UP000217199">
    <property type="component" value="Unassembled WGS sequence"/>
</dbReference>
<evidence type="ECO:0000313" key="3">
    <source>
        <dbReference type="Proteomes" id="UP000217199"/>
    </source>
</evidence>
<dbReference type="OrthoDB" id="3364608at2759"/>
<feature type="compositionally biased region" description="Basic and acidic residues" evidence="1">
    <location>
        <begin position="152"/>
        <end position="176"/>
    </location>
</feature>
<feature type="compositionally biased region" description="Basic and acidic residues" evidence="1">
    <location>
        <begin position="228"/>
        <end position="258"/>
    </location>
</feature>
<dbReference type="InParanoid" id="A0A286UHS8"/>
<protein>
    <submittedName>
        <fullName evidence="2">Uncharacterized protein</fullName>
    </submittedName>
</protein>
<dbReference type="STRING" id="2282107.A0A286UHS8"/>
<sequence>MPRATVLDSSPLPVVGPSGLPPPTQPKRTQKRSVDETLLLTPPGTIKRERKRHNTPPASSRKGKTRNSSRGRASTTTRPGTRSAHETDSEAEVETELESLGGSDKVFGSSVACKLDFGRSAKRRRLGELDARLETLLELDGENAENPFWDGPSKKDTSKEDKDKVSNEETKEGARDKHVRLRSPTPPLLNFRGKPPVSPPPSNRRKKGTRKSKKAAAVTETIIEEPSESSKEVVIEEPSKEVTAEPSKEVPGELSKEEVSEETTTEEVSKEATEEVVEEPQIELPSTPKGKARSLPIRDSPNNPFLDDGASPSSAIDQLPEPRTPTAVAEKPTITYVFRGVRAQFANPMYNLPPEVHERALLPPSHPDFSPDPTCPPKLLFPKAKGRASSRRSVSPTPCTPRRTRNSKQRAVGSKDTAIPPALSHSDREHQWDSDDDEPLRVTPPKRIVTRSSS</sequence>
<keyword evidence="3" id="KW-1185">Reference proteome</keyword>
<feature type="compositionally biased region" description="Basic and acidic residues" evidence="1">
    <location>
        <begin position="126"/>
        <end position="135"/>
    </location>
</feature>